<feature type="repeat" description="NHL" evidence="2">
    <location>
        <begin position="211"/>
        <end position="245"/>
    </location>
</feature>
<dbReference type="PROSITE" id="PS51125">
    <property type="entry name" value="NHL"/>
    <property type="match status" value="4"/>
</dbReference>
<feature type="compositionally biased region" description="Low complexity" evidence="3">
    <location>
        <begin position="193"/>
        <end position="202"/>
    </location>
</feature>
<evidence type="ECO:0000313" key="4">
    <source>
        <dbReference type="EMBL" id="PFX23154.1"/>
    </source>
</evidence>
<dbReference type="SUPFAM" id="SSF101898">
    <property type="entry name" value="NHL repeat"/>
    <property type="match status" value="1"/>
</dbReference>
<evidence type="ECO:0000313" key="5">
    <source>
        <dbReference type="Proteomes" id="UP000225706"/>
    </source>
</evidence>
<reference evidence="5" key="1">
    <citation type="journal article" date="2017" name="bioRxiv">
        <title>Comparative analysis of the genomes of Stylophora pistillata and Acropora digitifera provides evidence for extensive differences between species of corals.</title>
        <authorList>
            <person name="Voolstra C.R."/>
            <person name="Li Y."/>
            <person name="Liew Y.J."/>
            <person name="Baumgarten S."/>
            <person name="Zoccola D."/>
            <person name="Flot J.-F."/>
            <person name="Tambutte S."/>
            <person name="Allemand D."/>
            <person name="Aranda M."/>
        </authorList>
    </citation>
    <scope>NUCLEOTIDE SEQUENCE [LARGE SCALE GENOMIC DNA]</scope>
</reference>
<dbReference type="STRING" id="50429.A0A2B4RXI0"/>
<dbReference type="InterPro" id="IPR001258">
    <property type="entry name" value="NHL_repeat"/>
</dbReference>
<sequence>MPNNLKAFNKFSRSLDESILQRSTPSCHFNPLTTKEAIGVEVVDGLREGSPADFCERMLETLRSQSGVMELDRRLNLGQQNAPDDNGVLSTKFPEAAARANKEEEKETKHAIPWTDVDIGSLLRLQSNVSLTKPENLGLKNRVNVQNGIFEMQNITFVSDKANLSVTEIECNGTERAGEHGVQSKTTPRKSKQPQLKLLSSSGRGGEGQDGFDTFNEPVGVTATPDGKIIVADYNNDRLKILSSEGKFMRAHDHYSRESGKKFPFMCPAGIACDASGNIAVAEKGRNRVVVLSSTCTILHAFGRHGVEQGQFRGPHGVFIDARNRIIVTDTMNCRIQVFDQEGNFLFLFGDKGPGKLNYPCYAVFHEGRFYVTDTDNDCVKVFDTRGTFLRTFADGLSAPSGITIYKSKYLLVCDYGNDCVKILSLEGRVLGAFGSKGDGTDEFFGPEALAVTPQGKVVVSDKLNSRIQVLDLVI</sequence>
<dbReference type="GO" id="GO:0000209">
    <property type="term" value="P:protein polyubiquitination"/>
    <property type="evidence" value="ECO:0007669"/>
    <property type="project" value="TreeGrafter"/>
</dbReference>
<dbReference type="GO" id="GO:0061630">
    <property type="term" value="F:ubiquitin protein ligase activity"/>
    <property type="evidence" value="ECO:0007669"/>
    <property type="project" value="TreeGrafter"/>
</dbReference>
<dbReference type="OrthoDB" id="10039644at2759"/>
<name>A0A2B4RXI0_STYPI</name>
<evidence type="ECO:0000256" key="3">
    <source>
        <dbReference type="SAM" id="MobiDB-lite"/>
    </source>
</evidence>
<dbReference type="Proteomes" id="UP000225706">
    <property type="component" value="Unassembled WGS sequence"/>
</dbReference>
<dbReference type="InterPro" id="IPR050952">
    <property type="entry name" value="TRIM-NHL_E3_ligases"/>
</dbReference>
<feature type="repeat" description="NHL" evidence="2">
    <location>
        <begin position="299"/>
        <end position="342"/>
    </location>
</feature>
<keyword evidence="1" id="KW-0677">Repeat</keyword>
<feature type="repeat" description="NHL" evidence="2">
    <location>
        <begin position="434"/>
        <end position="474"/>
    </location>
</feature>
<dbReference type="PANTHER" id="PTHR24104:SF57">
    <property type="entry name" value="BEE-MILK PROTEIN"/>
    <property type="match status" value="1"/>
</dbReference>
<dbReference type="EMBL" id="LSMT01000216">
    <property type="protein sequence ID" value="PFX23154.1"/>
    <property type="molecule type" value="Genomic_DNA"/>
</dbReference>
<dbReference type="Pfam" id="PF01436">
    <property type="entry name" value="NHL"/>
    <property type="match status" value="2"/>
</dbReference>
<dbReference type="PANTHER" id="PTHR24104">
    <property type="entry name" value="E3 UBIQUITIN-PROTEIN LIGASE NHLRC1-RELATED"/>
    <property type="match status" value="1"/>
</dbReference>
<proteinExistence type="predicted"/>
<organism evidence="4 5">
    <name type="scientific">Stylophora pistillata</name>
    <name type="common">Smooth cauliflower coral</name>
    <dbReference type="NCBI Taxonomy" id="50429"/>
    <lineage>
        <taxon>Eukaryota</taxon>
        <taxon>Metazoa</taxon>
        <taxon>Cnidaria</taxon>
        <taxon>Anthozoa</taxon>
        <taxon>Hexacorallia</taxon>
        <taxon>Scleractinia</taxon>
        <taxon>Astrocoeniina</taxon>
        <taxon>Pocilloporidae</taxon>
        <taxon>Stylophora</taxon>
    </lineage>
</organism>
<feature type="repeat" description="NHL" evidence="2">
    <location>
        <begin position="264"/>
        <end position="295"/>
    </location>
</feature>
<feature type="region of interest" description="Disordered" evidence="3">
    <location>
        <begin position="175"/>
        <end position="212"/>
    </location>
</feature>
<dbReference type="AlphaFoldDB" id="A0A2B4RXI0"/>
<keyword evidence="5" id="KW-1185">Reference proteome</keyword>
<dbReference type="Gene3D" id="2.120.10.30">
    <property type="entry name" value="TolB, C-terminal domain"/>
    <property type="match status" value="3"/>
</dbReference>
<accession>A0A2B4RXI0</accession>
<comment type="caution">
    <text evidence="4">The sequence shown here is derived from an EMBL/GenBank/DDBJ whole genome shotgun (WGS) entry which is preliminary data.</text>
</comment>
<dbReference type="GO" id="GO:0043161">
    <property type="term" value="P:proteasome-mediated ubiquitin-dependent protein catabolic process"/>
    <property type="evidence" value="ECO:0007669"/>
    <property type="project" value="TreeGrafter"/>
</dbReference>
<dbReference type="InterPro" id="IPR011042">
    <property type="entry name" value="6-blade_b-propeller_TolB-like"/>
</dbReference>
<evidence type="ECO:0000256" key="2">
    <source>
        <dbReference type="PROSITE-ProRule" id="PRU00504"/>
    </source>
</evidence>
<protein>
    <submittedName>
        <fullName evidence="4">E3 ubiquitin-protein ligase TRIM71</fullName>
    </submittedName>
</protein>
<dbReference type="CDD" id="cd05819">
    <property type="entry name" value="NHL"/>
    <property type="match status" value="1"/>
</dbReference>
<gene>
    <name evidence="4" type="primary">Trim71</name>
    <name evidence="4" type="ORF">AWC38_SpisGene12312</name>
</gene>
<evidence type="ECO:0000256" key="1">
    <source>
        <dbReference type="ARBA" id="ARBA00022737"/>
    </source>
</evidence>